<dbReference type="Gene3D" id="2.10.240.10">
    <property type="entry name" value="Dihydroorotate dehydrogenase, electron transfer subunit"/>
    <property type="match status" value="1"/>
</dbReference>
<dbReference type="Pfam" id="PF10418">
    <property type="entry name" value="DHODB_Fe-S_bind"/>
    <property type="match status" value="1"/>
</dbReference>
<dbReference type="InterPro" id="IPR001433">
    <property type="entry name" value="OxRdtase_FAD/NAD-bd"/>
</dbReference>
<proteinExistence type="predicted"/>
<comment type="caution">
    <text evidence="3">The sequence shown here is derived from an EMBL/GenBank/DDBJ whole genome shotgun (WGS) entry which is preliminary data.</text>
</comment>
<dbReference type="PANTHER" id="PTHR43513:SF3">
    <property type="entry name" value="DIHYDROOROTATE DEHYDROGENASE B (NAD(+)), ELECTRON TRANSFER SUBUNIT-RELATED"/>
    <property type="match status" value="1"/>
</dbReference>
<dbReference type="AlphaFoldDB" id="A0A1F4U7H2"/>
<dbReference type="Proteomes" id="UP000179242">
    <property type="component" value="Unassembled WGS sequence"/>
</dbReference>
<sequence>MNREEKSFEILYEIKGEGTRFLSQYEEADDLDILGPLGNGFKIDLNIKNAILVAGGIGIAPLTFLAEELVKEKINVTLILGSKTKLDIPLSAIGYKLLICTEDGSEGTKGLATDLLNEFVRAQNFAPLQIYACGPKAMLKAVAQITNCQVSLEEIMACGVGACLGCAVKTKDGYKMVCKDGPVFNSEDIIW</sequence>
<dbReference type="SUPFAM" id="SSF63380">
    <property type="entry name" value="Riboflavin synthase domain-like"/>
    <property type="match status" value="1"/>
</dbReference>
<dbReference type="InterPro" id="IPR019480">
    <property type="entry name" value="Dihydroorotate_DH_Fe-S-bd"/>
</dbReference>
<feature type="domain" description="Oxidoreductase FAD/NAD(P)-binding" evidence="1">
    <location>
        <begin position="52"/>
        <end position="143"/>
    </location>
</feature>
<evidence type="ECO:0008006" key="5">
    <source>
        <dbReference type="Google" id="ProtNLM"/>
    </source>
</evidence>
<evidence type="ECO:0000313" key="3">
    <source>
        <dbReference type="EMBL" id="OGC40842.1"/>
    </source>
</evidence>
<dbReference type="SUPFAM" id="SSF52343">
    <property type="entry name" value="Ferredoxin reductase-like, C-terminal NADP-linked domain"/>
    <property type="match status" value="1"/>
</dbReference>
<dbReference type="CDD" id="cd06218">
    <property type="entry name" value="DHOD_e_trans"/>
    <property type="match status" value="1"/>
</dbReference>
<accession>A0A1F4U7H2</accession>
<dbReference type="Pfam" id="PF00175">
    <property type="entry name" value="NAD_binding_1"/>
    <property type="match status" value="1"/>
</dbReference>
<dbReference type="PANTHER" id="PTHR43513">
    <property type="entry name" value="DIHYDROOROTATE DEHYDROGENASE B (NAD(+)), ELECTRON TRANSFER SUBUNIT"/>
    <property type="match status" value="1"/>
</dbReference>
<organism evidence="3 4">
    <name type="scientific">candidate division WOR-1 bacterium RIFOXYC2_FULL_46_14</name>
    <dbReference type="NCBI Taxonomy" id="1802587"/>
    <lineage>
        <taxon>Bacteria</taxon>
        <taxon>Bacillati</taxon>
        <taxon>Saganbacteria</taxon>
    </lineage>
</organism>
<dbReference type="Gene3D" id="2.40.30.10">
    <property type="entry name" value="Translation factors"/>
    <property type="match status" value="1"/>
</dbReference>
<reference evidence="3 4" key="1">
    <citation type="journal article" date="2016" name="Nat. Commun.">
        <title>Thousands of microbial genomes shed light on interconnected biogeochemical processes in an aquifer system.</title>
        <authorList>
            <person name="Anantharaman K."/>
            <person name="Brown C.T."/>
            <person name="Hug L.A."/>
            <person name="Sharon I."/>
            <person name="Castelle C.J."/>
            <person name="Probst A.J."/>
            <person name="Thomas B.C."/>
            <person name="Singh A."/>
            <person name="Wilkins M.J."/>
            <person name="Karaoz U."/>
            <person name="Brodie E.L."/>
            <person name="Williams K.H."/>
            <person name="Hubbard S.S."/>
            <person name="Banfield J.F."/>
        </authorList>
    </citation>
    <scope>NUCLEOTIDE SEQUENCE [LARGE SCALE GENOMIC DNA]</scope>
</reference>
<dbReference type="InterPro" id="IPR017938">
    <property type="entry name" value="Riboflavin_synthase-like_b-brl"/>
</dbReference>
<feature type="domain" description="Dihydroorotate dehydrogenase electron transfer subunit iron-sulphur cluster binding" evidence="2">
    <location>
        <begin position="153"/>
        <end position="189"/>
    </location>
</feature>
<evidence type="ECO:0000259" key="2">
    <source>
        <dbReference type="Pfam" id="PF10418"/>
    </source>
</evidence>
<dbReference type="InterPro" id="IPR050353">
    <property type="entry name" value="PyrK_electron_transfer"/>
</dbReference>
<dbReference type="InterPro" id="IPR039261">
    <property type="entry name" value="FNR_nucleotide-bd"/>
</dbReference>
<name>A0A1F4U7H2_UNCSA</name>
<evidence type="ECO:0000313" key="4">
    <source>
        <dbReference type="Proteomes" id="UP000179242"/>
    </source>
</evidence>
<evidence type="ECO:0000259" key="1">
    <source>
        <dbReference type="Pfam" id="PF00175"/>
    </source>
</evidence>
<dbReference type="InterPro" id="IPR037117">
    <property type="entry name" value="Dihydroorotate_DH_ele_sf"/>
</dbReference>
<dbReference type="Gene3D" id="3.40.50.80">
    <property type="entry name" value="Nucleotide-binding domain of ferredoxin-NADP reductase (FNR) module"/>
    <property type="match status" value="1"/>
</dbReference>
<gene>
    <name evidence="3" type="ORF">A2438_00925</name>
</gene>
<dbReference type="EMBL" id="MEUJ01000002">
    <property type="protein sequence ID" value="OGC40842.1"/>
    <property type="molecule type" value="Genomic_DNA"/>
</dbReference>
<dbReference type="PRINTS" id="PR00409">
    <property type="entry name" value="PHDIOXRDTASE"/>
</dbReference>
<protein>
    <recommendedName>
        <fullName evidence="5">Dihydroorotate dehydrogenase electron transfer subunit iron-sulphur cluster binding domain-containing protein</fullName>
    </recommendedName>
</protein>
<dbReference type="GO" id="GO:0016491">
    <property type="term" value="F:oxidoreductase activity"/>
    <property type="evidence" value="ECO:0007669"/>
    <property type="project" value="InterPro"/>
</dbReference>